<protein>
    <submittedName>
        <fullName evidence="2">Uncharacterized protein</fullName>
    </submittedName>
</protein>
<keyword evidence="1" id="KW-0472">Membrane</keyword>
<dbReference type="Pfam" id="PF22285">
    <property type="entry name" value="DUF6962"/>
    <property type="match status" value="1"/>
</dbReference>
<feature type="transmembrane region" description="Helical" evidence="1">
    <location>
        <begin position="158"/>
        <end position="181"/>
    </location>
</feature>
<proteinExistence type="predicted"/>
<feature type="transmembrane region" description="Helical" evidence="1">
    <location>
        <begin position="76"/>
        <end position="97"/>
    </location>
</feature>
<evidence type="ECO:0000313" key="2">
    <source>
        <dbReference type="EMBL" id="WNZ24895.1"/>
    </source>
</evidence>
<dbReference type="InterPro" id="IPR054235">
    <property type="entry name" value="DUF6962"/>
</dbReference>
<sequence length="209" mass="22871">MTITEPTTMLTDYVLAGIAFILAGFLVRVGWHSQQRSVCFWAAAFLFVAIAAALGGTCHGLVVELGASLSMVLWQLMLYAVSLASFFMLVGTVWSRVSQRKQRWFLLAAIVKLAITWLHLLHQPHFTIVAVDYLISMLLVLALQVYGLASSPRSASWLTAGILVSGLAMAVLVSGATLFQVLNHNDLYHLIQLVGLGILFQGAKRLKDQ</sequence>
<dbReference type="RefSeq" id="WP_316430896.1">
    <property type="nucleotide sequence ID" value="NZ_CP053586.1"/>
</dbReference>
<evidence type="ECO:0000256" key="1">
    <source>
        <dbReference type="SAM" id="Phobius"/>
    </source>
</evidence>
<feature type="transmembrane region" description="Helical" evidence="1">
    <location>
        <begin position="126"/>
        <end position="146"/>
    </location>
</feature>
<organism evidence="2">
    <name type="scientific">Leptolyngbya sp. NK1-12</name>
    <dbReference type="NCBI Taxonomy" id="2547451"/>
    <lineage>
        <taxon>Bacteria</taxon>
        <taxon>Bacillati</taxon>
        <taxon>Cyanobacteriota</taxon>
        <taxon>Cyanophyceae</taxon>
        <taxon>Leptolyngbyales</taxon>
        <taxon>Leptolyngbyaceae</taxon>
        <taxon>Leptolyngbya group</taxon>
        <taxon>Leptolyngbya</taxon>
    </lineage>
</organism>
<feature type="transmembrane region" description="Helical" evidence="1">
    <location>
        <begin position="13"/>
        <end position="31"/>
    </location>
</feature>
<dbReference type="AlphaFoldDB" id="A0AA96WGZ6"/>
<feature type="transmembrane region" description="Helical" evidence="1">
    <location>
        <begin position="38"/>
        <end position="56"/>
    </location>
</feature>
<reference evidence="2" key="1">
    <citation type="submission" date="2020-05" db="EMBL/GenBank/DDBJ databases">
        <authorList>
            <person name="Zhu T."/>
            <person name="Keshari N."/>
            <person name="Lu X."/>
        </authorList>
    </citation>
    <scope>NUCLEOTIDE SEQUENCE</scope>
    <source>
        <strain evidence="2">NK1-12</strain>
    </source>
</reference>
<gene>
    <name evidence="2" type="ORF">HJG54_19925</name>
</gene>
<name>A0AA96WGZ6_9CYAN</name>
<keyword evidence="1" id="KW-0812">Transmembrane</keyword>
<accession>A0AA96WGZ6</accession>
<keyword evidence="1" id="KW-1133">Transmembrane helix</keyword>
<feature type="transmembrane region" description="Helical" evidence="1">
    <location>
        <begin position="104"/>
        <end position="120"/>
    </location>
</feature>
<dbReference type="EMBL" id="CP053586">
    <property type="protein sequence ID" value="WNZ24895.1"/>
    <property type="molecule type" value="Genomic_DNA"/>
</dbReference>